<accession>A0A2T5JBF6</accession>
<dbReference type="InterPro" id="IPR001789">
    <property type="entry name" value="Sig_transdc_resp-reg_receiver"/>
</dbReference>
<name>A0A2T5JBF6_9SPHI</name>
<dbReference type="SMART" id="SM00850">
    <property type="entry name" value="LytTR"/>
    <property type="match status" value="1"/>
</dbReference>
<evidence type="ECO:0000259" key="2">
    <source>
        <dbReference type="PROSITE" id="PS50110"/>
    </source>
</evidence>
<evidence type="ECO:0000259" key="3">
    <source>
        <dbReference type="PROSITE" id="PS50930"/>
    </source>
</evidence>
<dbReference type="InterPro" id="IPR046947">
    <property type="entry name" value="LytR-like"/>
</dbReference>
<dbReference type="PROSITE" id="PS50110">
    <property type="entry name" value="RESPONSE_REGULATORY"/>
    <property type="match status" value="1"/>
</dbReference>
<dbReference type="PANTHER" id="PTHR37299:SF1">
    <property type="entry name" value="STAGE 0 SPORULATION PROTEIN A HOMOLOG"/>
    <property type="match status" value="1"/>
</dbReference>
<keyword evidence="5" id="KW-1185">Reference proteome</keyword>
<gene>
    <name evidence="4" type="ORF">C8P68_103355</name>
</gene>
<dbReference type="EMBL" id="QAOQ01000003">
    <property type="protein sequence ID" value="PTQ98194.1"/>
    <property type="molecule type" value="Genomic_DNA"/>
</dbReference>
<dbReference type="GO" id="GO:0000156">
    <property type="term" value="F:phosphorelay response regulator activity"/>
    <property type="evidence" value="ECO:0007669"/>
    <property type="project" value="InterPro"/>
</dbReference>
<protein>
    <submittedName>
        <fullName evidence="4">LytTR family two component transcriptional regulator</fullName>
    </submittedName>
</protein>
<evidence type="ECO:0000313" key="5">
    <source>
        <dbReference type="Proteomes" id="UP000244168"/>
    </source>
</evidence>
<dbReference type="Gene3D" id="3.40.50.2300">
    <property type="match status" value="1"/>
</dbReference>
<evidence type="ECO:0000256" key="1">
    <source>
        <dbReference type="PROSITE-ProRule" id="PRU00169"/>
    </source>
</evidence>
<sequence>MKLNCIAIDDEPLALGLISTFISQTPFLNLAGTYSSAVKAMEALGSQEIQLIFLDIQMPNLNGIELARLLHQTNQPKQPRIIFTTAYNQFAVDSYRVDALDYLLKPFDYEDFLRAANKALTYYSQRGQQPAELPQADYIFVRVEYQLVRIALDDILYVEGLKDYLKIHLASTGKAILTLMTMKSLEEKLPSQRFMRVQRSFIVALDKISAITKHTIRVGETEITIGEQYKPALQEFLSKWL</sequence>
<dbReference type="OrthoDB" id="9787344at2"/>
<keyword evidence="1" id="KW-0597">Phosphoprotein</keyword>
<feature type="domain" description="Response regulatory" evidence="2">
    <location>
        <begin position="4"/>
        <end position="120"/>
    </location>
</feature>
<dbReference type="SUPFAM" id="SSF52172">
    <property type="entry name" value="CheY-like"/>
    <property type="match status" value="1"/>
</dbReference>
<dbReference type="PANTHER" id="PTHR37299">
    <property type="entry name" value="TRANSCRIPTIONAL REGULATOR-RELATED"/>
    <property type="match status" value="1"/>
</dbReference>
<comment type="caution">
    <text evidence="4">The sequence shown here is derived from an EMBL/GenBank/DDBJ whole genome shotgun (WGS) entry which is preliminary data.</text>
</comment>
<dbReference type="InterPro" id="IPR007492">
    <property type="entry name" value="LytTR_DNA-bd_dom"/>
</dbReference>
<dbReference type="Proteomes" id="UP000244168">
    <property type="component" value="Unassembled WGS sequence"/>
</dbReference>
<feature type="modified residue" description="4-aspartylphosphate" evidence="1">
    <location>
        <position position="55"/>
    </location>
</feature>
<dbReference type="SMART" id="SM00448">
    <property type="entry name" value="REC"/>
    <property type="match status" value="1"/>
</dbReference>
<dbReference type="RefSeq" id="WP_107828373.1">
    <property type="nucleotide sequence ID" value="NZ_CP160205.1"/>
</dbReference>
<dbReference type="AlphaFoldDB" id="A0A2T5JBF6"/>
<reference evidence="4 5" key="1">
    <citation type="submission" date="2018-04" db="EMBL/GenBank/DDBJ databases">
        <title>Genomic Encyclopedia of Archaeal and Bacterial Type Strains, Phase II (KMG-II): from individual species to whole genera.</title>
        <authorList>
            <person name="Goeker M."/>
        </authorList>
    </citation>
    <scope>NUCLEOTIDE SEQUENCE [LARGE SCALE GENOMIC DNA]</scope>
    <source>
        <strain evidence="4 5">DSM 26809</strain>
    </source>
</reference>
<organism evidence="4 5">
    <name type="scientific">Mucilaginibacter yixingensis</name>
    <dbReference type="NCBI Taxonomy" id="1295612"/>
    <lineage>
        <taxon>Bacteria</taxon>
        <taxon>Pseudomonadati</taxon>
        <taxon>Bacteroidota</taxon>
        <taxon>Sphingobacteriia</taxon>
        <taxon>Sphingobacteriales</taxon>
        <taxon>Sphingobacteriaceae</taxon>
        <taxon>Mucilaginibacter</taxon>
    </lineage>
</organism>
<feature type="domain" description="HTH LytTR-type" evidence="3">
    <location>
        <begin position="139"/>
        <end position="208"/>
    </location>
</feature>
<dbReference type="InterPro" id="IPR011006">
    <property type="entry name" value="CheY-like_superfamily"/>
</dbReference>
<dbReference type="PROSITE" id="PS50930">
    <property type="entry name" value="HTH_LYTTR"/>
    <property type="match status" value="1"/>
</dbReference>
<dbReference type="Pfam" id="PF04397">
    <property type="entry name" value="LytTR"/>
    <property type="match status" value="1"/>
</dbReference>
<dbReference type="Gene3D" id="2.40.50.1020">
    <property type="entry name" value="LytTr DNA-binding domain"/>
    <property type="match status" value="1"/>
</dbReference>
<dbReference type="GO" id="GO:0003677">
    <property type="term" value="F:DNA binding"/>
    <property type="evidence" value="ECO:0007669"/>
    <property type="project" value="InterPro"/>
</dbReference>
<evidence type="ECO:0000313" key="4">
    <source>
        <dbReference type="EMBL" id="PTQ98194.1"/>
    </source>
</evidence>
<proteinExistence type="predicted"/>
<dbReference type="Pfam" id="PF00072">
    <property type="entry name" value="Response_reg"/>
    <property type="match status" value="1"/>
</dbReference>